<keyword evidence="4" id="KW-0235">DNA replication</keyword>
<evidence type="ECO:0000256" key="1">
    <source>
        <dbReference type="ARBA" id="ARBA00002393"/>
    </source>
</evidence>
<organism evidence="9 11">
    <name type="scientific">Kaistella antarctica</name>
    <dbReference type="NCBI Taxonomy" id="266748"/>
    <lineage>
        <taxon>Bacteria</taxon>
        <taxon>Pseudomonadati</taxon>
        <taxon>Bacteroidota</taxon>
        <taxon>Flavobacteriia</taxon>
        <taxon>Flavobacteriales</taxon>
        <taxon>Weeksellaceae</taxon>
        <taxon>Chryseobacterium group</taxon>
        <taxon>Kaistella</taxon>
    </lineage>
</organism>
<dbReference type="GO" id="GO:0003677">
    <property type="term" value="F:DNA binding"/>
    <property type="evidence" value="ECO:0007669"/>
    <property type="project" value="InterPro"/>
</dbReference>
<reference evidence="9 11" key="2">
    <citation type="submission" date="2018-12" db="EMBL/GenBank/DDBJ databases">
        <authorList>
            <consortium name="Pathogen Informatics"/>
        </authorList>
    </citation>
    <scope>NUCLEOTIDE SEQUENCE [LARGE SCALE GENOMIC DNA]</scope>
    <source>
        <strain evidence="9 11">NCTC13489</strain>
    </source>
</reference>
<dbReference type="InterPro" id="IPR021886">
    <property type="entry name" value="MgsA_C"/>
</dbReference>
<dbReference type="GO" id="GO:0005524">
    <property type="term" value="F:ATP binding"/>
    <property type="evidence" value="ECO:0007669"/>
    <property type="project" value="UniProtKB-KW"/>
</dbReference>
<evidence type="ECO:0000313" key="11">
    <source>
        <dbReference type="Proteomes" id="UP000270036"/>
    </source>
</evidence>
<comment type="similarity">
    <text evidence="2">Belongs to the AAA ATPase family. RarA/MGS1/WRNIP1 subfamily.</text>
</comment>
<dbReference type="CDD" id="cd18139">
    <property type="entry name" value="HLD_clamp_RarA"/>
    <property type="match status" value="1"/>
</dbReference>
<keyword evidence="5" id="KW-0547">Nucleotide-binding</keyword>
<dbReference type="SUPFAM" id="SSF48019">
    <property type="entry name" value="post-AAA+ oligomerization domain-like"/>
    <property type="match status" value="1"/>
</dbReference>
<dbReference type="InterPro" id="IPR008921">
    <property type="entry name" value="DNA_pol3_clamp-load_cplx_C"/>
</dbReference>
<dbReference type="Proteomes" id="UP000028349">
    <property type="component" value="Unassembled WGS sequence"/>
</dbReference>
<evidence type="ECO:0000259" key="7">
    <source>
        <dbReference type="SMART" id="SM00382"/>
    </source>
</evidence>
<keyword evidence="10" id="KW-1185">Reference proteome</keyword>
<dbReference type="SMART" id="SM00382">
    <property type="entry name" value="AAA"/>
    <property type="match status" value="1"/>
</dbReference>
<dbReference type="Pfam" id="PF00004">
    <property type="entry name" value="AAA"/>
    <property type="match status" value="1"/>
</dbReference>
<dbReference type="InterPro" id="IPR003959">
    <property type="entry name" value="ATPase_AAA_core"/>
</dbReference>
<dbReference type="GO" id="GO:0017116">
    <property type="term" value="F:single-stranded DNA helicase activity"/>
    <property type="evidence" value="ECO:0007669"/>
    <property type="project" value="TreeGrafter"/>
</dbReference>
<dbReference type="InterPro" id="IPR051314">
    <property type="entry name" value="AAA_ATPase_RarA/MGS1/WRNIP1"/>
</dbReference>
<dbReference type="GO" id="GO:0016887">
    <property type="term" value="F:ATP hydrolysis activity"/>
    <property type="evidence" value="ECO:0007669"/>
    <property type="project" value="InterPro"/>
</dbReference>
<dbReference type="Pfam" id="PF12002">
    <property type="entry name" value="MgsA_C"/>
    <property type="match status" value="1"/>
</dbReference>
<dbReference type="PANTHER" id="PTHR13779:SF7">
    <property type="entry name" value="ATPASE WRNIP1"/>
    <property type="match status" value="1"/>
</dbReference>
<evidence type="ECO:0000256" key="3">
    <source>
        <dbReference type="ARBA" id="ARBA00020776"/>
    </source>
</evidence>
<evidence type="ECO:0000256" key="4">
    <source>
        <dbReference type="ARBA" id="ARBA00022705"/>
    </source>
</evidence>
<dbReference type="InterPro" id="IPR003593">
    <property type="entry name" value="AAA+_ATPase"/>
</dbReference>
<protein>
    <recommendedName>
        <fullName evidence="3">Replication-associated recombination protein A</fullName>
    </recommendedName>
</protein>
<evidence type="ECO:0000313" key="10">
    <source>
        <dbReference type="Proteomes" id="UP000028349"/>
    </source>
</evidence>
<dbReference type="RefSeq" id="WP_034717035.1">
    <property type="nucleotide sequence ID" value="NZ_FOIX01000002.1"/>
</dbReference>
<dbReference type="GO" id="GO:0008047">
    <property type="term" value="F:enzyme activator activity"/>
    <property type="evidence" value="ECO:0007669"/>
    <property type="project" value="TreeGrafter"/>
</dbReference>
<dbReference type="OrthoDB" id="9778364at2"/>
<dbReference type="Gene3D" id="1.10.3710.10">
    <property type="entry name" value="DNA polymerase III clamp loader subunits, C-terminal domain"/>
    <property type="match status" value="1"/>
</dbReference>
<dbReference type="SUPFAM" id="SSF52540">
    <property type="entry name" value="P-loop containing nucleoside triphosphate hydrolases"/>
    <property type="match status" value="1"/>
</dbReference>
<dbReference type="CDD" id="cd00009">
    <property type="entry name" value="AAA"/>
    <property type="match status" value="1"/>
</dbReference>
<dbReference type="InterPro" id="IPR027417">
    <property type="entry name" value="P-loop_NTPase"/>
</dbReference>
<evidence type="ECO:0000256" key="5">
    <source>
        <dbReference type="ARBA" id="ARBA00022741"/>
    </source>
</evidence>
<feature type="domain" description="AAA+ ATPase" evidence="7">
    <location>
        <begin position="40"/>
        <end position="157"/>
    </location>
</feature>
<dbReference type="GO" id="GO:0000731">
    <property type="term" value="P:DNA synthesis involved in DNA repair"/>
    <property type="evidence" value="ECO:0007669"/>
    <property type="project" value="TreeGrafter"/>
</dbReference>
<reference evidence="8 10" key="1">
    <citation type="submission" date="2014-07" db="EMBL/GenBank/DDBJ databases">
        <authorList>
            <person name="Pisani N.G."/>
            <person name="Newman J.D."/>
        </authorList>
    </citation>
    <scope>NUCLEOTIDE SEQUENCE [LARGE SCALE GENOMIC DNA]</scope>
    <source>
        <strain evidence="8 10">LMG 24720</strain>
    </source>
</reference>
<dbReference type="GO" id="GO:0006261">
    <property type="term" value="P:DNA-templated DNA replication"/>
    <property type="evidence" value="ECO:0007669"/>
    <property type="project" value="TreeGrafter"/>
</dbReference>
<dbReference type="Gene3D" id="1.10.8.60">
    <property type="match status" value="1"/>
</dbReference>
<keyword evidence="6" id="KW-0067">ATP-binding</keyword>
<dbReference type="FunFam" id="1.10.3710.10:FF:000004">
    <property type="entry name" value="Putative ATPase, AAA family"/>
    <property type="match status" value="1"/>
</dbReference>
<dbReference type="STRING" id="266748.HY04_03170"/>
<sequence>MNSNSPLAEKLRPKTLDQVLGQEHLTGKNGPIRKMLENDTLNSLIFWGPPGTGKTTLAEIISETSGRKFYKLSAVSSGVKDIREIIEDAKKQNLFSGKSPILFIDEIHRFNKSQQDSLLHAVEKGWVVLMGATTENPSFEVVSALLSRSQVYILKSLDYERLEELINISLKKYNQDSNTDFSIKDNEALIQYSGGDARKLINAVENVLNQFKNSDKKEINNEDVLSVLQETMALYDKNGEQHYDIISAFIKSMRGSDPNGAVYWLARMLVGGEDIKFIARRMLILASEDIGLANPNALVMATNCFQAINVIGNPEARIILSQTAVYLAVSPKSNSTYMAINDAISNVKKSGNLPVPLHLRNAPTKLMKDLNYGKDYDYAHSHEGNFVDLEFLPEELKGTSFYKPGNNSTENKIAEQLKKKWKDKY</sequence>
<evidence type="ECO:0000313" key="8">
    <source>
        <dbReference type="EMBL" id="KEY20221.1"/>
    </source>
</evidence>
<dbReference type="PANTHER" id="PTHR13779">
    <property type="entry name" value="WERNER HELICASE-INTERACTING PROTEIN 1 FAMILY MEMBER"/>
    <property type="match status" value="1"/>
</dbReference>
<dbReference type="KEGG" id="cant:NCTC13489_02931"/>
<proteinExistence type="inferred from homology"/>
<dbReference type="FunFam" id="3.40.50.300:FF:000137">
    <property type="entry name" value="Replication-associated recombination protein A"/>
    <property type="match status" value="1"/>
</dbReference>
<gene>
    <name evidence="9" type="primary">rarA</name>
    <name evidence="8" type="ORF">HY04_03170</name>
    <name evidence="9" type="ORF">NCTC13489_02931</name>
</gene>
<dbReference type="EMBL" id="LR134441">
    <property type="protein sequence ID" value="VEI01716.1"/>
    <property type="molecule type" value="Genomic_DNA"/>
</dbReference>
<dbReference type="PRINTS" id="PR00830">
    <property type="entry name" value="ENDOLAPTASE"/>
</dbReference>
<comment type="function">
    <text evidence="1">DNA-dependent ATPase that plays important roles in cellular responses to stalled DNA replication processes.</text>
</comment>
<accession>A0A3S4VH71</accession>
<dbReference type="FunFam" id="1.20.272.10:FF:000001">
    <property type="entry name" value="Putative AAA family ATPase"/>
    <property type="match status" value="1"/>
</dbReference>
<dbReference type="AlphaFoldDB" id="A0A3S4VH71"/>
<dbReference type="InterPro" id="IPR032423">
    <property type="entry name" value="AAA_assoc_2"/>
</dbReference>
<evidence type="ECO:0000256" key="6">
    <source>
        <dbReference type="ARBA" id="ARBA00022840"/>
    </source>
</evidence>
<dbReference type="Gene3D" id="1.20.272.10">
    <property type="match status" value="1"/>
</dbReference>
<dbReference type="Pfam" id="PF16193">
    <property type="entry name" value="AAA_assoc_2"/>
    <property type="match status" value="1"/>
</dbReference>
<dbReference type="EMBL" id="JPEP01000001">
    <property type="protein sequence ID" value="KEY20221.1"/>
    <property type="molecule type" value="Genomic_DNA"/>
</dbReference>
<evidence type="ECO:0000256" key="2">
    <source>
        <dbReference type="ARBA" id="ARBA00008959"/>
    </source>
</evidence>
<dbReference type="Gene3D" id="3.40.50.300">
    <property type="entry name" value="P-loop containing nucleotide triphosphate hydrolases"/>
    <property type="match status" value="1"/>
</dbReference>
<name>A0A3S4VH71_9FLAO</name>
<dbReference type="Proteomes" id="UP000270036">
    <property type="component" value="Chromosome"/>
</dbReference>
<evidence type="ECO:0000313" key="9">
    <source>
        <dbReference type="EMBL" id="VEI01716.1"/>
    </source>
</evidence>